<feature type="domain" description="N-acetyltransferase" evidence="3">
    <location>
        <begin position="42"/>
        <end position="190"/>
    </location>
</feature>
<protein>
    <recommendedName>
        <fullName evidence="3">N-acetyltransferase domain-containing protein</fullName>
    </recommendedName>
</protein>
<proteinExistence type="predicted"/>
<dbReference type="PROSITE" id="PS51186">
    <property type="entry name" value="GNAT"/>
    <property type="match status" value="1"/>
</dbReference>
<evidence type="ECO:0000256" key="2">
    <source>
        <dbReference type="ARBA" id="ARBA00023315"/>
    </source>
</evidence>
<dbReference type="Proteomes" id="UP000053989">
    <property type="component" value="Unassembled WGS sequence"/>
</dbReference>
<gene>
    <name evidence="4" type="ORF">SCLCIDRAFT_17621</name>
</gene>
<keyword evidence="5" id="KW-1185">Reference proteome</keyword>
<dbReference type="InterPro" id="IPR016181">
    <property type="entry name" value="Acyl_CoA_acyltransferase"/>
</dbReference>
<dbReference type="InterPro" id="IPR050680">
    <property type="entry name" value="YpeA/RimI_acetyltransf"/>
</dbReference>
<evidence type="ECO:0000259" key="3">
    <source>
        <dbReference type="PROSITE" id="PS51186"/>
    </source>
</evidence>
<evidence type="ECO:0000313" key="5">
    <source>
        <dbReference type="Proteomes" id="UP000053989"/>
    </source>
</evidence>
<dbReference type="PANTHER" id="PTHR43420">
    <property type="entry name" value="ACETYLTRANSFERASE"/>
    <property type="match status" value="1"/>
</dbReference>
<evidence type="ECO:0000313" key="4">
    <source>
        <dbReference type="EMBL" id="KIM54619.1"/>
    </source>
</evidence>
<dbReference type="OrthoDB" id="41532at2759"/>
<dbReference type="CDD" id="cd04301">
    <property type="entry name" value="NAT_SF"/>
    <property type="match status" value="1"/>
</dbReference>
<keyword evidence="2" id="KW-0012">Acyltransferase</keyword>
<name>A0A0C3DE26_9AGAM</name>
<dbReference type="Pfam" id="PF00583">
    <property type="entry name" value="Acetyltransf_1"/>
    <property type="match status" value="1"/>
</dbReference>
<sequence length="190" mass="21201">MYNYFSLPCPAPPSVVAAYKSLRLSSLRVDAACFGSTYTREAAFTDDKWSERLDSPFKRTFVASVSSASSFKMEGKERFPDGSSWVATVSVLAPSELLPTNWEPYLLVGLRVHPEHRGKGLAQALMKHGLEWARAFTDPKFTETNDETERMVALVVHDNEAACTLYTKMGFHNLEGGSWEEGLHCMVVKV</sequence>
<dbReference type="InParanoid" id="A0A0C3DE26"/>
<dbReference type="Gene3D" id="3.40.630.30">
    <property type="match status" value="1"/>
</dbReference>
<reference evidence="4 5" key="1">
    <citation type="submission" date="2014-04" db="EMBL/GenBank/DDBJ databases">
        <authorList>
            <consortium name="DOE Joint Genome Institute"/>
            <person name="Kuo A."/>
            <person name="Kohler A."/>
            <person name="Nagy L.G."/>
            <person name="Floudas D."/>
            <person name="Copeland A."/>
            <person name="Barry K.W."/>
            <person name="Cichocki N."/>
            <person name="Veneault-Fourrey C."/>
            <person name="LaButti K."/>
            <person name="Lindquist E.A."/>
            <person name="Lipzen A."/>
            <person name="Lundell T."/>
            <person name="Morin E."/>
            <person name="Murat C."/>
            <person name="Sun H."/>
            <person name="Tunlid A."/>
            <person name="Henrissat B."/>
            <person name="Grigoriev I.V."/>
            <person name="Hibbett D.S."/>
            <person name="Martin F."/>
            <person name="Nordberg H.P."/>
            <person name="Cantor M.N."/>
            <person name="Hua S.X."/>
        </authorList>
    </citation>
    <scope>NUCLEOTIDE SEQUENCE [LARGE SCALE GENOMIC DNA]</scope>
    <source>
        <strain evidence="4 5">Foug A</strain>
    </source>
</reference>
<accession>A0A0C3DE26</accession>
<reference evidence="5" key="2">
    <citation type="submission" date="2015-01" db="EMBL/GenBank/DDBJ databases">
        <title>Evolutionary Origins and Diversification of the Mycorrhizal Mutualists.</title>
        <authorList>
            <consortium name="DOE Joint Genome Institute"/>
            <consortium name="Mycorrhizal Genomics Consortium"/>
            <person name="Kohler A."/>
            <person name="Kuo A."/>
            <person name="Nagy L.G."/>
            <person name="Floudas D."/>
            <person name="Copeland A."/>
            <person name="Barry K.W."/>
            <person name="Cichocki N."/>
            <person name="Veneault-Fourrey C."/>
            <person name="LaButti K."/>
            <person name="Lindquist E.A."/>
            <person name="Lipzen A."/>
            <person name="Lundell T."/>
            <person name="Morin E."/>
            <person name="Murat C."/>
            <person name="Riley R."/>
            <person name="Ohm R."/>
            <person name="Sun H."/>
            <person name="Tunlid A."/>
            <person name="Henrissat B."/>
            <person name="Grigoriev I.V."/>
            <person name="Hibbett D.S."/>
            <person name="Martin F."/>
        </authorList>
    </citation>
    <scope>NUCLEOTIDE SEQUENCE [LARGE SCALE GENOMIC DNA]</scope>
    <source>
        <strain evidence="5">Foug A</strain>
    </source>
</reference>
<dbReference type="HOGENOM" id="CLU_013985_6_2_1"/>
<keyword evidence="1" id="KW-0808">Transferase</keyword>
<dbReference type="InterPro" id="IPR000182">
    <property type="entry name" value="GNAT_dom"/>
</dbReference>
<organism evidence="4 5">
    <name type="scientific">Scleroderma citrinum Foug A</name>
    <dbReference type="NCBI Taxonomy" id="1036808"/>
    <lineage>
        <taxon>Eukaryota</taxon>
        <taxon>Fungi</taxon>
        <taxon>Dikarya</taxon>
        <taxon>Basidiomycota</taxon>
        <taxon>Agaricomycotina</taxon>
        <taxon>Agaricomycetes</taxon>
        <taxon>Agaricomycetidae</taxon>
        <taxon>Boletales</taxon>
        <taxon>Sclerodermatineae</taxon>
        <taxon>Sclerodermataceae</taxon>
        <taxon>Scleroderma</taxon>
    </lineage>
</organism>
<dbReference type="SUPFAM" id="SSF55729">
    <property type="entry name" value="Acyl-CoA N-acyltransferases (Nat)"/>
    <property type="match status" value="1"/>
</dbReference>
<evidence type="ECO:0000256" key="1">
    <source>
        <dbReference type="ARBA" id="ARBA00022679"/>
    </source>
</evidence>
<dbReference type="AlphaFoldDB" id="A0A0C3DE26"/>
<dbReference type="EMBL" id="KN822151">
    <property type="protein sequence ID" value="KIM54619.1"/>
    <property type="molecule type" value="Genomic_DNA"/>
</dbReference>
<dbReference type="GO" id="GO:0016747">
    <property type="term" value="F:acyltransferase activity, transferring groups other than amino-acyl groups"/>
    <property type="evidence" value="ECO:0007669"/>
    <property type="project" value="InterPro"/>
</dbReference>